<feature type="chain" id="PRO_5034396243" description="rhizopuspepsin" evidence="14">
    <location>
        <begin position="18"/>
        <end position="489"/>
    </location>
</feature>
<keyword evidence="4 12" id="KW-0645">Protease</keyword>
<comment type="catalytic activity">
    <reaction evidence="1">
        <text>Hydrolysis of proteins with broad specificity similar to that of pepsin A, preferring hydrophobic residues at P1 and P1'. Clots milk and activates trypsinogen. Does not cleave 4-Gln-|-His-5, but does cleave 10-His-|-Leu-11 and 12-Val-|-Glu-13 in B chain of insulin.</text>
        <dbReference type="EC" id="3.4.23.21"/>
    </reaction>
</comment>
<feature type="domain" description="Peptidase A1" evidence="15">
    <location>
        <begin position="68"/>
        <end position="445"/>
    </location>
</feature>
<evidence type="ECO:0000313" key="17">
    <source>
        <dbReference type="Proteomes" id="UP000605846"/>
    </source>
</evidence>
<organism evidence="16 17">
    <name type="scientific">Apophysomyces ossiformis</name>
    <dbReference type="NCBI Taxonomy" id="679940"/>
    <lineage>
        <taxon>Eukaryota</taxon>
        <taxon>Fungi</taxon>
        <taxon>Fungi incertae sedis</taxon>
        <taxon>Mucoromycota</taxon>
        <taxon>Mucoromycotina</taxon>
        <taxon>Mucoromycetes</taxon>
        <taxon>Mucorales</taxon>
        <taxon>Mucorineae</taxon>
        <taxon>Mucoraceae</taxon>
        <taxon>Apophysomyces</taxon>
    </lineage>
</organism>
<dbReference type="PROSITE" id="PS00141">
    <property type="entry name" value="ASP_PROTEASE"/>
    <property type="match status" value="2"/>
</dbReference>
<comment type="caution">
    <text evidence="16">The sequence shown here is derived from an EMBL/GenBank/DDBJ whole genome shotgun (WGS) entry which is preliminary data.</text>
</comment>
<keyword evidence="13" id="KW-0812">Transmembrane</keyword>
<accession>A0A8H7BM05</accession>
<dbReference type="PANTHER" id="PTHR47966:SF65">
    <property type="entry name" value="ASPARTIC-TYPE ENDOPEPTIDASE"/>
    <property type="match status" value="1"/>
</dbReference>
<dbReference type="Gene3D" id="2.40.70.10">
    <property type="entry name" value="Acid Proteases"/>
    <property type="match status" value="2"/>
</dbReference>
<reference evidence="16" key="1">
    <citation type="submission" date="2020-01" db="EMBL/GenBank/DDBJ databases">
        <title>Genome Sequencing of Three Apophysomyces-Like Fungal Strains Confirms a Novel Fungal Genus in the Mucoromycota with divergent Burkholderia-like Endosymbiotic Bacteria.</title>
        <authorList>
            <person name="Stajich J.E."/>
            <person name="Macias A.M."/>
            <person name="Carter-House D."/>
            <person name="Lovett B."/>
            <person name="Kasson L.R."/>
            <person name="Berry K."/>
            <person name="Grigoriev I."/>
            <person name="Chang Y."/>
            <person name="Spatafora J."/>
            <person name="Kasson M.T."/>
        </authorList>
    </citation>
    <scope>NUCLEOTIDE SEQUENCE</scope>
    <source>
        <strain evidence="16">NRRL A-21654</strain>
    </source>
</reference>
<evidence type="ECO:0000256" key="13">
    <source>
        <dbReference type="SAM" id="Phobius"/>
    </source>
</evidence>
<dbReference type="FunFam" id="2.40.70.10:FF:000008">
    <property type="entry name" value="Cathepsin D"/>
    <property type="match status" value="1"/>
</dbReference>
<dbReference type="InterPro" id="IPR033121">
    <property type="entry name" value="PEPTIDASE_A1"/>
</dbReference>
<evidence type="ECO:0000256" key="12">
    <source>
        <dbReference type="RuleBase" id="RU000454"/>
    </source>
</evidence>
<dbReference type="PANTHER" id="PTHR47966">
    <property type="entry name" value="BETA-SITE APP-CLEAVING ENZYME, ISOFORM A-RELATED"/>
    <property type="match status" value="1"/>
</dbReference>
<dbReference type="Pfam" id="PF00026">
    <property type="entry name" value="Asp"/>
    <property type="match status" value="1"/>
</dbReference>
<evidence type="ECO:0000256" key="10">
    <source>
        <dbReference type="PIRSR" id="PIRSR601461-1"/>
    </source>
</evidence>
<evidence type="ECO:0000256" key="7">
    <source>
        <dbReference type="ARBA" id="ARBA00022801"/>
    </source>
</evidence>
<evidence type="ECO:0000256" key="5">
    <source>
        <dbReference type="ARBA" id="ARBA00022729"/>
    </source>
</evidence>
<keyword evidence="7 12" id="KW-0378">Hydrolase</keyword>
<keyword evidence="6 12" id="KW-0064">Aspartyl protease</keyword>
<name>A0A8H7BM05_9FUNG</name>
<dbReference type="PROSITE" id="PS51767">
    <property type="entry name" value="PEPTIDASE_A1"/>
    <property type="match status" value="1"/>
</dbReference>
<keyword evidence="13" id="KW-1133">Transmembrane helix</keyword>
<dbReference type="EC" id="3.4.23.21" evidence="3"/>
<feature type="disulfide bond" evidence="11">
    <location>
        <begin position="356"/>
        <end position="404"/>
    </location>
</feature>
<feature type="transmembrane region" description="Helical" evidence="13">
    <location>
        <begin position="468"/>
        <end position="487"/>
    </location>
</feature>
<evidence type="ECO:0000256" key="1">
    <source>
        <dbReference type="ARBA" id="ARBA00001130"/>
    </source>
</evidence>
<keyword evidence="9 11" id="KW-1015">Disulfide bond</keyword>
<evidence type="ECO:0000256" key="4">
    <source>
        <dbReference type="ARBA" id="ARBA00022670"/>
    </source>
</evidence>
<feature type="active site" evidence="10">
    <location>
        <position position="86"/>
    </location>
</feature>
<dbReference type="SUPFAM" id="SSF50630">
    <property type="entry name" value="Acid proteases"/>
    <property type="match status" value="1"/>
</dbReference>
<keyword evidence="5 14" id="KW-0732">Signal</keyword>
<evidence type="ECO:0000256" key="3">
    <source>
        <dbReference type="ARBA" id="ARBA00013205"/>
    </source>
</evidence>
<dbReference type="InterPro" id="IPR001461">
    <property type="entry name" value="Aspartic_peptidase_A1"/>
</dbReference>
<dbReference type="InterPro" id="IPR021109">
    <property type="entry name" value="Peptidase_aspartic_dom_sf"/>
</dbReference>
<evidence type="ECO:0000256" key="9">
    <source>
        <dbReference type="ARBA" id="ARBA00023157"/>
    </source>
</evidence>
<evidence type="ECO:0000256" key="11">
    <source>
        <dbReference type="PIRSR" id="PIRSR601461-2"/>
    </source>
</evidence>
<feature type="disulfide bond" evidence="11">
    <location>
        <begin position="99"/>
        <end position="104"/>
    </location>
</feature>
<dbReference type="Proteomes" id="UP000605846">
    <property type="component" value="Unassembled WGS sequence"/>
</dbReference>
<dbReference type="CDD" id="cd05474">
    <property type="entry name" value="SAP_like"/>
    <property type="match status" value="1"/>
</dbReference>
<evidence type="ECO:0000256" key="14">
    <source>
        <dbReference type="SAM" id="SignalP"/>
    </source>
</evidence>
<dbReference type="InterPro" id="IPR033876">
    <property type="entry name" value="SAP-like"/>
</dbReference>
<evidence type="ECO:0000259" key="15">
    <source>
        <dbReference type="PROSITE" id="PS51767"/>
    </source>
</evidence>
<sequence length="489" mass="51102">MRITLSLLALGTALTYASPATDTSGLIRTPIYRKSRTVGEFLTARRKESITKRAQAQTSLYNDAGSQYLIQVGIGTPPQQFAVTLDTGSADLWVPSSACPTSACPYERFDQSKSSTFKALNQDFGVRYGIGNVNGTYATDTVTVAGTTVKNQQFGLATSTNDILTTPTLGGGTVPIGDMNGDGVTADGILGMGYPRLTAATNNGQQPYNPVVFNMVAQKLISQPIFSIYLNKADASGWAGEIIFGGVDQSKYTGDLVYLPVASITTQSSGPLDKLFGSSSNDASYYYWMVYGQGLQIQGGLSNASFQFGSTTGFIFDTGTTLTYLPSDIATEIVTAVAGSGNFLQDTQQGVFDVSCAAASSQATIVFQMSSSQQSSSNPVTFTIPASQLIIPLDGTTASQAKQCIFGIAPSPKSSLNSQTFLIGDSVLRSAYLVFDLGKNQIGIAAANGLSGAVNGINATPLNGAATVSSAFAFVATTVMGSLVMWLSL</sequence>
<dbReference type="GO" id="GO:0006508">
    <property type="term" value="P:proteolysis"/>
    <property type="evidence" value="ECO:0007669"/>
    <property type="project" value="UniProtKB-KW"/>
</dbReference>
<keyword evidence="8" id="KW-0865">Zymogen</keyword>
<protein>
    <recommendedName>
        <fullName evidence="3">rhizopuspepsin</fullName>
        <ecNumber evidence="3">3.4.23.21</ecNumber>
    </recommendedName>
</protein>
<proteinExistence type="inferred from homology"/>
<dbReference type="AlphaFoldDB" id="A0A8H7BM05"/>
<keyword evidence="13" id="KW-0472">Membrane</keyword>
<feature type="active site" evidence="10">
    <location>
        <position position="317"/>
    </location>
</feature>
<evidence type="ECO:0000256" key="8">
    <source>
        <dbReference type="ARBA" id="ARBA00023145"/>
    </source>
</evidence>
<feature type="signal peptide" evidence="14">
    <location>
        <begin position="1"/>
        <end position="17"/>
    </location>
</feature>
<keyword evidence="17" id="KW-1185">Reference proteome</keyword>
<comment type="similarity">
    <text evidence="2 12">Belongs to the peptidase A1 family.</text>
</comment>
<evidence type="ECO:0000313" key="16">
    <source>
        <dbReference type="EMBL" id="KAF7721969.1"/>
    </source>
</evidence>
<dbReference type="OrthoDB" id="771136at2759"/>
<dbReference type="EMBL" id="JABAYA010000221">
    <property type="protein sequence ID" value="KAF7721969.1"/>
    <property type="molecule type" value="Genomic_DNA"/>
</dbReference>
<dbReference type="PRINTS" id="PR00792">
    <property type="entry name" value="PEPSIN"/>
</dbReference>
<dbReference type="InterPro" id="IPR001969">
    <property type="entry name" value="Aspartic_peptidase_AS"/>
</dbReference>
<dbReference type="GO" id="GO:0004190">
    <property type="term" value="F:aspartic-type endopeptidase activity"/>
    <property type="evidence" value="ECO:0007669"/>
    <property type="project" value="UniProtKB-KW"/>
</dbReference>
<evidence type="ECO:0000256" key="2">
    <source>
        <dbReference type="ARBA" id="ARBA00007447"/>
    </source>
</evidence>
<evidence type="ECO:0000256" key="6">
    <source>
        <dbReference type="ARBA" id="ARBA00022750"/>
    </source>
</evidence>
<gene>
    <name evidence="16" type="ORF">EC973_003882</name>
</gene>